<organism evidence="1 2">
    <name type="scientific">Microbacterium allomyrinae</name>
    <dbReference type="NCBI Taxonomy" id="2830666"/>
    <lineage>
        <taxon>Bacteria</taxon>
        <taxon>Bacillati</taxon>
        <taxon>Actinomycetota</taxon>
        <taxon>Actinomycetes</taxon>
        <taxon>Micrococcales</taxon>
        <taxon>Microbacteriaceae</taxon>
        <taxon>Microbacterium</taxon>
    </lineage>
</organism>
<keyword evidence="2" id="KW-1185">Reference proteome</keyword>
<reference evidence="1" key="1">
    <citation type="submission" date="2021-04" db="EMBL/GenBank/DDBJ databases">
        <title>Microbacterium tenobrionis sp. nov. and Microbacterium allomyrinae sp. nov., isolated from larvae of Tenobrio molitor and Allomyrina dichotoma, respectively.</title>
        <authorList>
            <person name="Lee S.D."/>
        </authorList>
    </citation>
    <scope>NUCLEOTIDE SEQUENCE</scope>
    <source>
        <strain evidence="1">BWT-G7</strain>
    </source>
</reference>
<evidence type="ECO:0000313" key="1">
    <source>
        <dbReference type="EMBL" id="MCC2032190.1"/>
    </source>
</evidence>
<dbReference type="AlphaFoldDB" id="A0A9X1S3P2"/>
<name>A0A9X1S3P2_9MICO</name>
<evidence type="ECO:0000313" key="2">
    <source>
        <dbReference type="Proteomes" id="UP001139354"/>
    </source>
</evidence>
<dbReference type="Proteomes" id="UP001139354">
    <property type="component" value="Unassembled WGS sequence"/>
</dbReference>
<dbReference type="InterPro" id="IPR027417">
    <property type="entry name" value="P-loop_NTPase"/>
</dbReference>
<dbReference type="EMBL" id="JAGTTN010000002">
    <property type="protein sequence ID" value="MCC2032190.1"/>
    <property type="molecule type" value="Genomic_DNA"/>
</dbReference>
<comment type="caution">
    <text evidence="1">The sequence shown here is derived from an EMBL/GenBank/DDBJ whole genome shotgun (WGS) entry which is preliminary data.</text>
</comment>
<accession>A0A9X1S3P2</accession>
<evidence type="ECO:0008006" key="3">
    <source>
        <dbReference type="Google" id="ProtNLM"/>
    </source>
</evidence>
<proteinExistence type="predicted"/>
<dbReference type="Gene3D" id="3.40.50.300">
    <property type="entry name" value="P-loop containing nucleotide triphosphate hydrolases"/>
    <property type="match status" value="1"/>
</dbReference>
<dbReference type="RefSeq" id="WP_229384102.1">
    <property type="nucleotide sequence ID" value="NZ_JAGTTN010000002.1"/>
</dbReference>
<gene>
    <name evidence="1" type="ORF">KEC57_08325</name>
</gene>
<protein>
    <recommendedName>
        <fullName evidence="3">Terminase</fullName>
    </recommendedName>
</protein>
<sequence length="501" mass="55144">MALTGDFLFGEEGWLALRTEALTPLHVSELVTTERDRREFLRGATMLRFFGERAMTGRAPRPQQLVVVDALAAGRQRNACLLPRRSSKSTTLIAIGLGRAESREDYRVGILTLTTGKAGRSRFLKDVVPALERSAVPCKVIKSAGQERVEFPGSGGIVQWLSSIEDLRGEAFDLIILDEAGEADPQKVEDTLAAAMPTLDTRRDAQVVVAGTAGKYRTGNMLWEWLELGRAGRAGIVEYAMPDRVQDEDLSTWEAIEPLVLASHPGIGTLTTAEVIHERYETLPRLVFIAEYGGIFGDEGGTVSLFDALKWARTGVDGDPARVPLPERWSLSFAPHPDQLCVSIMAGWRDDEGRAVGMLLDRITGIDDAAPALLRLARKYKVPIVHDAGSQVAALIVSKLMQKNPRPRVEAYHFVDVKKAASLIVDEVDRENVVHWSRQLELNEAVHKAVKRKAGDRGWLVGRDPKKPDDDVTGVEAWALALLHYDSTKPKRRMKAVVAAA</sequence>